<dbReference type="InterPro" id="IPR045069">
    <property type="entry name" value="MATE_euk"/>
</dbReference>
<dbReference type="GO" id="GO:0042910">
    <property type="term" value="F:xenobiotic transmembrane transporter activity"/>
    <property type="evidence" value="ECO:0007669"/>
    <property type="project" value="InterPro"/>
</dbReference>
<evidence type="ECO:0000256" key="6">
    <source>
        <dbReference type="RuleBase" id="RU004914"/>
    </source>
</evidence>
<feature type="transmembrane region" description="Helical" evidence="6">
    <location>
        <begin position="126"/>
        <end position="147"/>
    </location>
</feature>
<dbReference type="Proteomes" id="UP000886885">
    <property type="component" value="Chromosome 2A"/>
</dbReference>
<evidence type="ECO:0000256" key="4">
    <source>
        <dbReference type="ARBA" id="ARBA00022989"/>
    </source>
</evidence>
<dbReference type="NCBIfam" id="TIGR00797">
    <property type="entry name" value="matE"/>
    <property type="match status" value="1"/>
</dbReference>
<evidence type="ECO:0000256" key="1">
    <source>
        <dbReference type="ARBA" id="ARBA00004141"/>
    </source>
</evidence>
<dbReference type="PANTHER" id="PTHR11206">
    <property type="entry name" value="MULTIDRUG RESISTANCE PROTEIN"/>
    <property type="match status" value="1"/>
</dbReference>
<evidence type="ECO:0000313" key="8">
    <source>
        <dbReference type="Proteomes" id="UP000886885"/>
    </source>
</evidence>
<dbReference type="InterPro" id="IPR002528">
    <property type="entry name" value="MATE_fam"/>
</dbReference>
<keyword evidence="4 6" id="KW-1133">Transmembrane helix</keyword>
<evidence type="ECO:0000256" key="3">
    <source>
        <dbReference type="ARBA" id="ARBA00022692"/>
    </source>
</evidence>
<feature type="transmembrane region" description="Helical" evidence="6">
    <location>
        <begin position="52"/>
        <end position="72"/>
    </location>
</feature>
<keyword evidence="8" id="KW-1185">Reference proteome</keyword>
<feature type="transmembrane region" description="Helical" evidence="6">
    <location>
        <begin position="465"/>
        <end position="486"/>
    </location>
</feature>
<dbReference type="Pfam" id="PF01554">
    <property type="entry name" value="MatE"/>
    <property type="match status" value="2"/>
</dbReference>
<comment type="caution">
    <text evidence="7">The sequence shown here is derived from an EMBL/GenBank/DDBJ whole genome shotgun (WGS) entry which is preliminary data.</text>
</comment>
<evidence type="ECO:0000256" key="2">
    <source>
        <dbReference type="ARBA" id="ARBA00010199"/>
    </source>
</evidence>
<name>A0A8X8DDR7_POPTO</name>
<dbReference type="GO" id="GO:0016020">
    <property type="term" value="C:membrane"/>
    <property type="evidence" value="ECO:0007669"/>
    <property type="project" value="UniProtKB-SubCell"/>
</dbReference>
<feature type="transmembrane region" description="Helical" evidence="6">
    <location>
        <begin position="217"/>
        <end position="240"/>
    </location>
</feature>
<dbReference type="GO" id="GO:1990961">
    <property type="term" value="P:xenobiotic detoxification by transmembrane export across the plasma membrane"/>
    <property type="evidence" value="ECO:0007669"/>
    <property type="project" value="InterPro"/>
</dbReference>
<dbReference type="AlphaFoldDB" id="A0A8X8DDR7"/>
<feature type="transmembrane region" description="Helical" evidence="6">
    <location>
        <begin position="361"/>
        <end position="384"/>
    </location>
</feature>
<sequence length="512" mass="55680">MGRISINGDDLHDTLLLDDPVNHDVGQENQDPLASRVWTETKKLWEIVGPAIFSRVATFSMNIITQAFAGHLGDVELAAISIANTVIVGFNFGLLLGMASALETLCGQAFGAKRYHMLGIYMQRSWIVLFFCCFLLLPFYVFAAPLLKLLGQPDDVAEQSGLVALWLIPLHFSFAFQFPLQRFLQSQLKNQVIAWISLASLGVNVLTSWLLVYVLDFGVIGAAIALDISWWVIVIGLFIYTSCGWCPSTWTGFSAQAFSGLWEFVKLSAASGVMLWLVLALESSGRLVVADDVGLILENWYYRILILMTGYLKNATLAVDALSVCMSINGWEIMIPLAFFAATGVRVSNELGAGNGKGAKFATIVSVVQSSIVGLIFCVIIMLLHNKIALIFTSSSSVIQEVDNLALLLAITILLNSVQPVLSGVAVGAGWQALVAYVNLGCYYIIGLPLGVLIGLVFKLGVKGIWGGMIFGGTAVQTVILVIITVRSDWDKEAEKARINVNKWSQSKPDVQ</sequence>
<dbReference type="OrthoDB" id="2126698at2759"/>
<comment type="subcellular location">
    <subcellularLocation>
        <location evidence="1">Membrane</location>
        <topology evidence="1">Multi-pass membrane protein</topology>
    </subcellularLocation>
</comment>
<feature type="transmembrane region" description="Helical" evidence="6">
    <location>
        <begin position="405"/>
        <end position="431"/>
    </location>
</feature>
<evidence type="ECO:0000256" key="5">
    <source>
        <dbReference type="ARBA" id="ARBA00023136"/>
    </source>
</evidence>
<feature type="transmembrane region" description="Helical" evidence="6">
    <location>
        <begin position="192"/>
        <end position="211"/>
    </location>
</feature>
<keyword evidence="3 6" id="KW-0812">Transmembrane</keyword>
<gene>
    <name evidence="7" type="ORF">POTOM_007919</name>
</gene>
<comment type="similarity">
    <text evidence="2 6">Belongs to the multi antimicrobial extrusion (MATE) (TC 2.A.66.1) family.</text>
</comment>
<dbReference type="GO" id="GO:0015297">
    <property type="term" value="F:antiporter activity"/>
    <property type="evidence" value="ECO:0007669"/>
    <property type="project" value="InterPro"/>
</dbReference>
<feature type="transmembrane region" description="Helical" evidence="6">
    <location>
        <begin position="78"/>
        <end position="105"/>
    </location>
</feature>
<organism evidence="7 8">
    <name type="scientific">Populus tomentosa</name>
    <name type="common">Chinese white poplar</name>
    <dbReference type="NCBI Taxonomy" id="118781"/>
    <lineage>
        <taxon>Eukaryota</taxon>
        <taxon>Viridiplantae</taxon>
        <taxon>Streptophyta</taxon>
        <taxon>Embryophyta</taxon>
        <taxon>Tracheophyta</taxon>
        <taxon>Spermatophyta</taxon>
        <taxon>Magnoliopsida</taxon>
        <taxon>eudicotyledons</taxon>
        <taxon>Gunneridae</taxon>
        <taxon>Pentapetalae</taxon>
        <taxon>rosids</taxon>
        <taxon>fabids</taxon>
        <taxon>Malpighiales</taxon>
        <taxon>Salicaceae</taxon>
        <taxon>Saliceae</taxon>
        <taxon>Populus</taxon>
    </lineage>
</organism>
<protein>
    <recommendedName>
        <fullName evidence="6">Protein DETOXIFICATION</fullName>
    </recommendedName>
    <alternativeName>
        <fullName evidence="6">Multidrug and toxic compound extrusion protein</fullName>
    </alternativeName>
</protein>
<evidence type="ECO:0000313" key="7">
    <source>
        <dbReference type="EMBL" id="KAG6786319.1"/>
    </source>
</evidence>
<reference evidence="7" key="1">
    <citation type="journal article" date="2020" name="bioRxiv">
        <title>Hybrid origin of Populus tomentosa Carr. identified through genome sequencing and phylogenomic analysis.</title>
        <authorList>
            <person name="An X."/>
            <person name="Gao K."/>
            <person name="Chen Z."/>
            <person name="Li J."/>
            <person name="Yang X."/>
            <person name="Yang X."/>
            <person name="Zhou J."/>
            <person name="Guo T."/>
            <person name="Zhao T."/>
            <person name="Huang S."/>
            <person name="Miao D."/>
            <person name="Khan W.U."/>
            <person name="Rao P."/>
            <person name="Ye M."/>
            <person name="Lei B."/>
            <person name="Liao W."/>
            <person name="Wang J."/>
            <person name="Ji L."/>
            <person name="Li Y."/>
            <person name="Guo B."/>
            <person name="Mustafa N.S."/>
            <person name="Li S."/>
            <person name="Yun Q."/>
            <person name="Keller S.R."/>
            <person name="Mao J."/>
            <person name="Zhang R."/>
            <person name="Strauss S.H."/>
        </authorList>
    </citation>
    <scope>NUCLEOTIDE SEQUENCE</scope>
    <source>
        <strain evidence="7">GM15</strain>
        <tissue evidence="7">Leaf</tissue>
    </source>
</reference>
<keyword evidence="5 6" id="KW-0472">Membrane</keyword>
<feature type="transmembrane region" description="Helical" evidence="6">
    <location>
        <begin position="159"/>
        <end position="180"/>
    </location>
</feature>
<accession>A0A8X8DDR7</accession>
<dbReference type="CDD" id="cd13132">
    <property type="entry name" value="MATE_eukaryotic"/>
    <property type="match status" value="1"/>
</dbReference>
<feature type="transmembrane region" description="Helical" evidence="6">
    <location>
        <begin position="331"/>
        <end position="349"/>
    </location>
</feature>
<dbReference type="EMBL" id="JAAWWB010000003">
    <property type="protein sequence ID" value="KAG6786319.1"/>
    <property type="molecule type" value="Genomic_DNA"/>
</dbReference>
<proteinExistence type="inferred from homology"/>
<feature type="transmembrane region" description="Helical" evidence="6">
    <location>
        <begin position="437"/>
        <end position="458"/>
    </location>
</feature>
<feature type="transmembrane region" description="Helical" evidence="6">
    <location>
        <begin position="261"/>
        <end position="280"/>
    </location>
</feature>
<feature type="transmembrane region" description="Helical" evidence="6">
    <location>
        <begin position="300"/>
        <end position="319"/>
    </location>
</feature>